<keyword evidence="7" id="KW-0689">Ribosomal protein</keyword>
<reference evidence="8" key="1">
    <citation type="journal article" date="2019" name="Int. J. Syst. Evol. Microbiol.">
        <title>The Global Catalogue of Microorganisms (GCM) 10K type strain sequencing project: providing services to taxonomists for standard genome sequencing and annotation.</title>
        <authorList>
            <consortium name="The Broad Institute Genomics Platform"/>
            <consortium name="The Broad Institute Genome Sequencing Center for Infectious Disease"/>
            <person name="Wu L."/>
            <person name="Ma J."/>
        </authorList>
    </citation>
    <scope>NUCLEOTIDE SEQUENCE [LARGE SCALE GENOMIC DNA]</scope>
    <source>
        <strain evidence="8">CGMCC 4.7242</strain>
    </source>
</reference>
<dbReference type="Gene3D" id="3.40.630.30">
    <property type="match status" value="1"/>
</dbReference>
<evidence type="ECO:0000259" key="6">
    <source>
        <dbReference type="PROSITE" id="PS51186"/>
    </source>
</evidence>
<evidence type="ECO:0000256" key="2">
    <source>
        <dbReference type="ARBA" id="ARBA00022490"/>
    </source>
</evidence>
<keyword evidence="2 5" id="KW-0963">Cytoplasm</keyword>
<feature type="domain" description="N-acetyltransferase" evidence="6">
    <location>
        <begin position="1"/>
        <end position="133"/>
    </location>
</feature>
<dbReference type="PROSITE" id="PS51186">
    <property type="entry name" value="GNAT"/>
    <property type="match status" value="1"/>
</dbReference>
<accession>A0ABW4SA58</accession>
<sequence>MTAGDMAALHALCFTHPRPWSAAEFADLLRAPHVWSVELGQGFALCRAIAGEAELLTLAVHPAARRQGLGRQLLSRYESDAVLRGAQKSFLEVAADNQAARALYSRAGYAEAGIRRNYYGAKIDAIVMRKPLI</sequence>
<evidence type="ECO:0000313" key="8">
    <source>
        <dbReference type="Proteomes" id="UP001597353"/>
    </source>
</evidence>
<dbReference type="PANTHER" id="PTHR43420:SF44">
    <property type="entry name" value="ACETYLTRANSFERASE YPEA"/>
    <property type="match status" value="1"/>
</dbReference>
<dbReference type="InterPro" id="IPR016181">
    <property type="entry name" value="Acyl_CoA_acyltransferase"/>
</dbReference>
<keyword evidence="3 7" id="KW-0808">Transferase</keyword>
<comment type="caution">
    <text evidence="7">The sequence shown here is derived from an EMBL/GenBank/DDBJ whole genome shotgun (WGS) entry which is preliminary data.</text>
</comment>
<dbReference type="PANTHER" id="PTHR43420">
    <property type="entry name" value="ACETYLTRANSFERASE"/>
    <property type="match status" value="1"/>
</dbReference>
<evidence type="ECO:0000256" key="4">
    <source>
        <dbReference type="ARBA" id="ARBA00023315"/>
    </source>
</evidence>
<keyword evidence="7" id="KW-0687">Ribonucleoprotein</keyword>
<dbReference type="InterPro" id="IPR000182">
    <property type="entry name" value="GNAT_dom"/>
</dbReference>
<dbReference type="GO" id="GO:0005840">
    <property type="term" value="C:ribosome"/>
    <property type="evidence" value="ECO:0007669"/>
    <property type="project" value="UniProtKB-KW"/>
</dbReference>
<dbReference type="SUPFAM" id="SSF55729">
    <property type="entry name" value="Acyl-CoA N-acyltransferases (Nat)"/>
    <property type="match status" value="1"/>
</dbReference>
<dbReference type="GO" id="GO:0008999">
    <property type="term" value="F:protein-N-terminal-alanine acetyltransferase activity"/>
    <property type="evidence" value="ECO:0007669"/>
    <property type="project" value="UniProtKB-EC"/>
</dbReference>
<dbReference type="NCBIfam" id="TIGR01575">
    <property type="entry name" value="rimI"/>
    <property type="match status" value="1"/>
</dbReference>
<dbReference type="EMBL" id="JBHUGH010000013">
    <property type="protein sequence ID" value="MFD1913895.1"/>
    <property type="molecule type" value="Genomic_DNA"/>
</dbReference>
<comment type="similarity">
    <text evidence="1 5">Belongs to the acetyltransferase family. RimI subfamily.</text>
</comment>
<dbReference type="InterPro" id="IPR006464">
    <property type="entry name" value="AcTrfase_RimI/Ard1"/>
</dbReference>
<comment type="subcellular location">
    <subcellularLocation>
        <location evidence="5">Cytoplasm</location>
    </subcellularLocation>
</comment>
<gene>
    <name evidence="7" type="primary">rimI</name>
    <name evidence="7" type="ORF">ACFSGJ_16900</name>
</gene>
<dbReference type="InterPro" id="IPR050680">
    <property type="entry name" value="YpeA/RimI_acetyltransf"/>
</dbReference>
<protein>
    <recommendedName>
        <fullName evidence="5">[Ribosomal protein bS18]-alanine N-acetyltransferase</fullName>
        <ecNumber evidence="5">2.3.1.266</ecNumber>
    </recommendedName>
</protein>
<keyword evidence="8" id="KW-1185">Reference proteome</keyword>
<dbReference type="Pfam" id="PF00583">
    <property type="entry name" value="Acetyltransf_1"/>
    <property type="match status" value="1"/>
</dbReference>
<dbReference type="EC" id="2.3.1.266" evidence="5"/>
<evidence type="ECO:0000256" key="3">
    <source>
        <dbReference type="ARBA" id="ARBA00022679"/>
    </source>
</evidence>
<proteinExistence type="inferred from homology"/>
<dbReference type="CDD" id="cd04301">
    <property type="entry name" value="NAT_SF"/>
    <property type="match status" value="1"/>
</dbReference>
<dbReference type="Proteomes" id="UP001597353">
    <property type="component" value="Unassembled WGS sequence"/>
</dbReference>
<comment type="function">
    <text evidence="5">Acetylates the N-terminal alanine of ribosomal protein bS18.</text>
</comment>
<dbReference type="RefSeq" id="WP_390264540.1">
    <property type="nucleotide sequence ID" value="NZ_JBHUGH010000013.1"/>
</dbReference>
<evidence type="ECO:0000256" key="1">
    <source>
        <dbReference type="ARBA" id="ARBA00005395"/>
    </source>
</evidence>
<evidence type="ECO:0000313" key="7">
    <source>
        <dbReference type="EMBL" id="MFD1913895.1"/>
    </source>
</evidence>
<name>A0ABW4SA58_9RHOB</name>
<comment type="catalytic activity">
    <reaction evidence="5">
        <text>N-terminal L-alanyl-[ribosomal protein bS18] + acetyl-CoA = N-terminal N(alpha)-acetyl-L-alanyl-[ribosomal protein bS18] + CoA + H(+)</text>
        <dbReference type="Rhea" id="RHEA:43756"/>
        <dbReference type="Rhea" id="RHEA-COMP:10676"/>
        <dbReference type="Rhea" id="RHEA-COMP:10677"/>
        <dbReference type="ChEBI" id="CHEBI:15378"/>
        <dbReference type="ChEBI" id="CHEBI:57287"/>
        <dbReference type="ChEBI" id="CHEBI:57288"/>
        <dbReference type="ChEBI" id="CHEBI:64718"/>
        <dbReference type="ChEBI" id="CHEBI:83683"/>
        <dbReference type="EC" id="2.3.1.266"/>
    </reaction>
</comment>
<organism evidence="7 8">
    <name type="scientific">Halodurantibacterium flavum</name>
    <dbReference type="NCBI Taxonomy" id="1382802"/>
    <lineage>
        <taxon>Bacteria</taxon>
        <taxon>Pseudomonadati</taxon>
        <taxon>Pseudomonadota</taxon>
        <taxon>Alphaproteobacteria</taxon>
        <taxon>Rhodobacterales</taxon>
        <taxon>Paracoccaceae</taxon>
        <taxon>Halodurantibacterium</taxon>
    </lineage>
</organism>
<keyword evidence="4 7" id="KW-0012">Acyltransferase</keyword>
<evidence type="ECO:0000256" key="5">
    <source>
        <dbReference type="RuleBase" id="RU363094"/>
    </source>
</evidence>